<dbReference type="SUPFAM" id="SSF53335">
    <property type="entry name" value="S-adenosyl-L-methionine-dependent methyltransferases"/>
    <property type="match status" value="1"/>
</dbReference>
<keyword evidence="2 5" id="KW-0808">Transferase</keyword>
<feature type="binding site" evidence="5">
    <location>
        <begin position="202"/>
        <end position="205"/>
    </location>
    <ligand>
        <name>substrate</name>
    </ligand>
</feature>
<dbReference type="InterPro" id="IPR050320">
    <property type="entry name" value="N5-glutamine_MTase"/>
</dbReference>
<feature type="domain" description="Methyltransferase small" evidence="6">
    <location>
        <begin position="126"/>
        <end position="210"/>
    </location>
</feature>
<dbReference type="Gene3D" id="1.10.8.10">
    <property type="entry name" value="DNA helicase RuvA subunit, C-terminal domain"/>
    <property type="match status" value="1"/>
</dbReference>
<evidence type="ECO:0000259" key="7">
    <source>
        <dbReference type="Pfam" id="PF17827"/>
    </source>
</evidence>
<evidence type="ECO:0000256" key="1">
    <source>
        <dbReference type="ARBA" id="ARBA00022603"/>
    </source>
</evidence>
<evidence type="ECO:0000256" key="2">
    <source>
        <dbReference type="ARBA" id="ARBA00022679"/>
    </source>
</evidence>
<dbReference type="EC" id="2.1.1.297" evidence="5"/>
<evidence type="ECO:0000256" key="5">
    <source>
        <dbReference type="HAMAP-Rule" id="MF_02126"/>
    </source>
</evidence>
<evidence type="ECO:0000256" key="3">
    <source>
        <dbReference type="ARBA" id="ARBA00022691"/>
    </source>
</evidence>
<dbReference type="InterPro" id="IPR004556">
    <property type="entry name" value="HemK-like"/>
</dbReference>
<dbReference type="NCBIfam" id="TIGR03534">
    <property type="entry name" value="RF_mod_PrmC"/>
    <property type="match status" value="1"/>
</dbReference>
<comment type="similarity">
    <text evidence="5">Belongs to the protein N5-glutamine methyltransferase family. PrmC subfamily.</text>
</comment>
<feature type="domain" description="Release factor glutamine methyltransferase N-terminal" evidence="7">
    <location>
        <begin position="17"/>
        <end position="86"/>
    </location>
</feature>
<reference evidence="8 9" key="1">
    <citation type="submission" date="2019-08" db="EMBL/GenBank/DDBJ databases">
        <title>Deep-cultivation of Planctomycetes and their phenomic and genomic characterization uncovers novel biology.</title>
        <authorList>
            <person name="Wiegand S."/>
            <person name="Jogler M."/>
            <person name="Boedeker C."/>
            <person name="Pinto D."/>
            <person name="Vollmers J."/>
            <person name="Rivas-Marin E."/>
            <person name="Kohn T."/>
            <person name="Peeters S.H."/>
            <person name="Heuer A."/>
            <person name="Rast P."/>
            <person name="Oberbeckmann S."/>
            <person name="Bunk B."/>
            <person name="Jeske O."/>
            <person name="Meyerdierks A."/>
            <person name="Storesund J.E."/>
            <person name="Kallscheuer N."/>
            <person name="Luecker S."/>
            <person name="Lage O.M."/>
            <person name="Pohl T."/>
            <person name="Merkel B.J."/>
            <person name="Hornburger P."/>
            <person name="Mueller R.-W."/>
            <person name="Bruemmer F."/>
            <person name="Labrenz M."/>
            <person name="Spormann A.M."/>
            <person name="Op den Camp H."/>
            <person name="Overmann J."/>
            <person name="Amann R."/>
            <person name="Jetten M.S.M."/>
            <person name="Mascher T."/>
            <person name="Medema M.H."/>
            <person name="Devos D.P."/>
            <person name="Kaster A.-K."/>
            <person name="Ovreas L."/>
            <person name="Rohde M."/>
            <person name="Galperin M.Y."/>
            <person name="Jogler C."/>
        </authorList>
    </citation>
    <scope>NUCLEOTIDE SEQUENCE [LARGE SCALE GENOMIC DNA]</scope>
    <source>
        <strain evidence="8 9">UC8</strain>
    </source>
</reference>
<dbReference type="OrthoDB" id="9800643at2"/>
<dbReference type="InterPro" id="IPR019874">
    <property type="entry name" value="RF_methyltr_PrmC"/>
</dbReference>
<dbReference type="HAMAP" id="MF_02126">
    <property type="entry name" value="RF_methyltr_PrmC"/>
    <property type="match status" value="1"/>
</dbReference>
<accession>A0A5B9QW54</accession>
<comment type="function">
    <text evidence="5">Methylates the class 1 translation termination release factors RF1/PrfA and RF2/PrfB on the glutamine residue of the universally conserved GGQ motif.</text>
</comment>
<evidence type="ECO:0000313" key="8">
    <source>
        <dbReference type="EMBL" id="QEG43237.1"/>
    </source>
</evidence>
<dbReference type="InterPro" id="IPR007848">
    <property type="entry name" value="Small_mtfrase_dom"/>
</dbReference>
<dbReference type="PANTHER" id="PTHR18895">
    <property type="entry name" value="HEMK METHYLTRANSFERASE"/>
    <property type="match status" value="1"/>
</dbReference>
<dbReference type="AlphaFoldDB" id="A0A5B9QW54"/>
<comment type="catalytic activity">
    <reaction evidence="4 5">
        <text>L-glutaminyl-[peptide chain release factor] + S-adenosyl-L-methionine = N(5)-methyl-L-glutaminyl-[peptide chain release factor] + S-adenosyl-L-homocysteine + H(+)</text>
        <dbReference type="Rhea" id="RHEA:42896"/>
        <dbReference type="Rhea" id="RHEA-COMP:10271"/>
        <dbReference type="Rhea" id="RHEA-COMP:10272"/>
        <dbReference type="ChEBI" id="CHEBI:15378"/>
        <dbReference type="ChEBI" id="CHEBI:30011"/>
        <dbReference type="ChEBI" id="CHEBI:57856"/>
        <dbReference type="ChEBI" id="CHEBI:59789"/>
        <dbReference type="ChEBI" id="CHEBI:61891"/>
        <dbReference type="EC" id="2.1.1.297"/>
    </reaction>
</comment>
<dbReference type="GO" id="GO:0032259">
    <property type="term" value="P:methylation"/>
    <property type="evidence" value="ECO:0007669"/>
    <property type="project" value="UniProtKB-KW"/>
</dbReference>
<feature type="binding site" evidence="5">
    <location>
        <position position="157"/>
    </location>
    <ligand>
        <name>S-adenosyl-L-methionine</name>
        <dbReference type="ChEBI" id="CHEBI:59789"/>
    </ligand>
</feature>
<dbReference type="KEGG" id="rul:UC8_52830"/>
<gene>
    <name evidence="5 8" type="primary">prmC</name>
    <name evidence="8" type="ORF">UC8_52830</name>
</gene>
<keyword evidence="9" id="KW-1185">Reference proteome</keyword>
<name>A0A5B9QW54_9BACT</name>
<dbReference type="GO" id="GO:0102559">
    <property type="term" value="F:peptide chain release factor N(5)-glutamine methyltransferase activity"/>
    <property type="evidence" value="ECO:0007669"/>
    <property type="project" value="UniProtKB-EC"/>
</dbReference>
<evidence type="ECO:0000259" key="6">
    <source>
        <dbReference type="Pfam" id="PF05175"/>
    </source>
</evidence>
<dbReference type="Pfam" id="PF05175">
    <property type="entry name" value="MTS"/>
    <property type="match status" value="1"/>
</dbReference>
<sequence>MSTEQTKQAEPWTVLRLLTWTTDFFKQRGSDTARLDAEVLLAEARGCSRVELYTAFDTELNDEARVAFREMVRRRGEGTPVAYLVGYKEFYSLKLRVDQRVLIPRPETEHLVIEALDRAKEIPGDEPVRIVDVGTGSGAIAIAIAKNLPRAQVTAIDQSNDALEVARYNVEQHELTERVQLQQGDLLDSVSADASWDFICSNPPYISQSEYDALEPGVREQEPQAALLAGSAGTEVIERLIPQAAACLKPGGYLIVELSPMIADACVELVKASGAFEESSVGLIKDLAGHKRILKARK</sequence>
<proteinExistence type="inferred from homology"/>
<dbReference type="RefSeq" id="WP_068131235.1">
    <property type="nucleotide sequence ID" value="NZ_CP042914.1"/>
</dbReference>
<organism evidence="8 9">
    <name type="scientific">Roseimaritima ulvae</name>
    <dbReference type="NCBI Taxonomy" id="980254"/>
    <lineage>
        <taxon>Bacteria</taxon>
        <taxon>Pseudomonadati</taxon>
        <taxon>Planctomycetota</taxon>
        <taxon>Planctomycetia</taxon>
        <taxon>Pirellulales</taxon>
        <taxon>Pirellulaceae</taxon>
        <taxon>Roseimaritima</taxon>
    </lineage>
</organism>
<dbReference type="CDD" id="cd02440">
    <property type="entry name" value="AdoMet_MTases"/>
    <property type="match status" value="1"/>
</dbReference>
<feature type="binding site" evidence="5">
    <location>
        <position position="202"/>
    </location>
    <ligand>
        <name>S-adenosyl-L-methionine</name>
        <dbReference type="ChEBI" id="CHEBI:59789"/>
    </ligand>
</feature>
<keyword evidence="3 5" id="KW-0949">S-adenosyl-L-methionine</keyword>
<dbReference type="InterPro" id="IPR040758">
    <property type="entry name" value="PrmC_N"/>
</dbReference>
<evidence type="ECO:0000313" key="9">
    <source>
        <dbReference type="Proteomes" id="UP000325286"/>
    </source>
</evidence>
<dbReference type="InterPro" id="IPR029063">
    <property type="entry name" value="SAM-dependent_MTases_sf"/>
</dbReference>
<dbReference type="Proteomes" id="UP000325286">
    <property type="component" value="Chromosome"/>
</dbReference>
<dbReference type="Gene3D" id="3.40.50.150">
    <property type="entry name" value="Vaccinia Virus protein VP39"/>
    <property type="match status" value="1"/>
</dbReference>
<dbReference type="PANTHER" id="PTHR18895:SF74">
    <property type="entry name" value="MTRF1L RELEASE FACTOR GLUTAMINE METHYLTRANSFERASE"/>
    <property type="match status" value="1"/>
</dbReference>
<dbReference type="NCBIfam" id="TIGR00536">
    <property type="entry name" value="hemK_fam"/>
    <property type="match status" value="1"/>
</dbReference>
<feature type="binding site" evidence="5">
    <location>
        <begin position="134"/>
        <end position="138"/>
    </location>
    <ligand>
        <name>S-adenosyl-L-methionine</name>
        <dbReference type="ChEBI" id="CHEBI:59789"/>
    </ligand>
</feature>
<dbReference type="Pfam" id="PF17827">
    <property type="entry name" value="PrmC_N"/>
    <property type="match status" value="1"/>
</dbReference>
<protein>
    <recommendedName>
        <fullName evidence="5">Release factor glutamine methyltransferase</fullName>
        <shortName evidence="5">RF MTase</shortName>
        <ecNumber evidence="5">2.1.1.297</ecNumber>
    </recommendedName>
    <alternativeName>
        <fullName evidence="5">N5-glutamine methyltransferase PrmC</fullName>
    </alternativeName>
    <alternativeName>
        <fullName evidence="5">Protein-(glutamine-N5) MTase PrmC</fullName>
    </alternativeName>
    <alternativeName>
        <fullName evidence="5">Protein-glutamine N-methyltransferase PrmC</fullName>
    </alternativeName>
</protein>
<dbReference type="EMBL" id="CP042914">
    <property type="protein sequence ID" value="QEG43237.1"/>
    <property type="molecule type" value="Genomic_DNA"/>
</dbReference>
<comment type="caution">
    <text evidence="5">Lacks conserved residue(s) required for the propagation of feature annotation.</text>
</comment>
<evidence type="ECO:0000256" key="4">
    <source>
        <dbReference type="ARBA" id="ARBA00048391"/>
    </source>
</evidence>
<keyword evidence="1 5" id="KW-0489">Methyltransferase</keyword>